<dbReference type="AlphaFoldDB" id="A0A540VNJ6"/>
<evidence type="ECO:0000256" key="2">
    <source>
        <dbReference type="SAM" id="SignalP"/>
    </source>
</evidence>
<sequence length="707" mass="77303">MTRHLLLLTFAVCAPLAAAEANGITVIDNYVSKKKPVAAGSYIWNAKQERMVVLNTHPDPDRLSKAPSQLAVHDDAVLLAITAHTCAIHTWMAPSIAGERAYIRVIGEFGCDQTDGKAGSGSVGNDDQSPQPDPDWDSNSLDVDIDEGEILGGDNDKEADKTEMDVPAPQVDTGVDHPVCLRSLPPQVTGKNDQFRPRVHVYRSHDGVDLLDANGESIFAAETDLKSRDLTAEIIGQDLPLRANGMVAGDIVFTARLIFIDPHSGYDQEFNDSIRLMVGDPKVDIDVDYDRNGRVEDDPDDAGEDAPIEYLADVGALALVNCDYDGNLGRGVRDMDDSRISSEDDLADLSPVSVEIEKGLALNETLWLVMQNPETGARFDLSFMDPEIPAGFSQVIAGREVLAGRPVTRNDRPEARMDMFDHGAGQYFPDPSQPQRYDNRFLLEASKFKHETLIHLEVRRDGSVVERDTVRVLNCPWIAYHNRQPLIAPGSWDLTGNMVNSRGFRWSGDHGATRTGLIAGVDGEFVQDSAEWGYQVRRRAQGGKAMIVVLDLHSAAGGDHPLQILQGNGACGTYGRSWHQDDESTHDPVDGDAGGNLECLPLGGPYGRLVVGDNMSSTLKGFLIRQGVQTRPSILEVPITPAGLVHVDEVLCVVPHGDSWYCAMPDWEAAMDLIGGRRVRDLYFPVALALELDRSPQPEKYGDLHKI</sequence>
<dbReference type="Proteomes" id="UP000315400">
    <property type="component" value="Unassembled WGS sequence"/>
</dbReference>
<dbReference type="SUPFAM" id="SSF110083">
    <property type="entry name" value="Peptidylarginine deiminase Pad4, middle domain"/>
    <property type="match status" value="1"/>
</dbReference>
<accession>A0A540VNJ6</accession>
<dbReference type="GO" id="GO:0005737">
    <property type="term" value="C:cytoplasm"/>
    <property type="evidence" value="ECO:0007669"/>
    <property type="project" value="InterPro"/>
</dbReference>
<dbReference type="Gene3D" id="3.75.10.10">
    <property type="entry name" value="L-arginine/glycine Amidinotransferase, Chain A"/>
    <property type="match status" value="1"/>
</dbReference>
<dbReference type="EMBL" id="VIFK01000233">
    <property type="protein sequence ID" value="TQE98286.1"/>
    <property type="molecule type" value="Genomic_DNA"/>
</dbReference>
<evidence type="ECO:0000313" key="5">
    <source>
        <dbReference type="Proteomes" id="UP000315400"/>
    </source>
</evidence>
<organism evidence="4 5">
    <name type="scientific">Spiribacter salinus</name>
    <dbReference type="NCBI Taxonomy" id="1335746"/>
    <lineage>
        <taxon>Bacteria</taxon>
        <taxon>Pseudomonadati</taxon>
        <taxon>Pseudomonadota</taxon>
        <taxon>Gammaproteobacteria</taxon>
        <taxon>Chromatiales</taxon>
        <taxon>Ectothiorhodospiraceae</taxon>
        <taxon>Spiribacter</taxon>
    </lineage>
</organism>
<feature type="non-terminal residue" evidence="4">
    <location>
        <position position="707"/>
    </location>
</feature>
<feature type="signal peptide" evidence="2">
    <location>
        <begin position="1"/>
        <end position="19"/>
    </location>
</feature>
<evidence type="ECO:0000313" key="4">
    <source>
        <dbReference type="EMBL" id="TQE98286.1"/>
    </source>
</evidence>
<evidence type="ECO:0000259" key="3">
    <source>
        <dbReference type="Pfam" id="PF08527"/>
    </source>
</evidence>
<name>A0A540VNJ6_9GAMM</name>
<proteinExistence type="predicted"/>
<feature type="domain" description="Protein-arginine deiminase (PAD) central" evidence="3">
    <location>
        <begin position="283"/>
        <end position="374"/>
    </location>
</feature>
<dbReference type="Gene3D" id="2.60.40.1700">
    <property type="entry name" value="Protein-arginine deiminase, central domain"/>
    <property type="match status" value="1"/>
</dbReference>
<feature type="chain" id="PRO_5021861824" description="Protein-arginine deiminase (PAD) central domain-containing protein" evidence="2">
    <location>
        <begin position="20"/>
        <end position="707"/>
    </location>
</feature>
<gene>
    <name evidence="4" type="ORF">FKY71_14625</name>
</gene>
<dbReference type="Pfam" id="PF08527">
    <property type="entry name" value="PAD_M"/>
    <property type="match status" value="1"/>
</dbReference>
<feature type="region of interest" description="Disordered" evidence="1">
    <location>
        <begin position="115"/>
        <end position="161"/>
    </location>
</feature>
<dbReference type="InterPro" id="IPR036556">
    <property type="entry name" value="PAD_central_sf"/>
</dbReference>
<evidence type="ECO:0000256" key="1">
    <source>
        <dbReference type="SAM" id="MobiDB-lite"/>
    </source>
</evidence>
<dbReference type="InterPro" id="IPR013733">
    <property type="entry name" value="Prot_Arg_deaminase_cen_dom"/>
</dbReference>
<dbReference type="GO" id="GO:0005509">
    <property type="term" value="F:calcium ion binding"/>
    <property type="evidence" value="ECO:0007669"/>
    <property type="project" value="InterPro"/>
</dbReference>
<comment type="caution">
    <text evidence="4">The sequence shown here is derived from an EMBL/GenBank/DDBJ whole genome shotgun (WGS) entry which is preliminary data.</text>
</comment>
<keyword evidence="2" id="KW-0732">Signal</keyword>
<reference evidence="4 5" key="1">
    <citation type="submission" date="2019-06" db="EMBL/GenBank/DDBJ databases">
        <title>Metagenome assembled Genome of Spiribacter salinus SL48-SHIP from the microbial mat of Salt Lake 48 (Novosibirsk region, Russia).</title>
        <authorList>
            <person name="Shipova A."/>
            <person name="Rozanov A.S."/>
            <person name="Bryanskaya A.V."/>
            <person name="Peltek S.E."/>
        </authorList>
    </citation>
    <scope>NUCLEOTIDE SEQUENCE [LARGE SCALE GENOMIC DNA]</scope>
    <source>
        <strain evidence="4">SL48-SHIP-2</strain>
    </source>
</reference>
<protein>
    <recommendedName>
        <fullName evidence="3">Protein-arginine deiminase (PAD) central domain-containing protein</fullName>
    </recommendedName>
</protein>